<proteinExistence type="inferred from homology"/>
<feature type="transmembrane region" description="Helical" evidence="9">
    <location>
        <begin position="118"/>
        <end position="141"/>
    </location>
</feature>
<evidence type="ECO:0000256" key="4">
    <source>
        <dbReference type="ARBA" id="ARBA00022475"/>
    </source>
</evidence>
<dbReference type="EMBL" id="CP077076">
    <property type="protein sequence ID" value="QXH51540.1"/>
    <property type="molecule type" value="Genomic_DNA"/>
</dbReference>
<dbReference type="InterPro" id="IPR047817">
    <property type="entry name" value="ABC2_TM_bact-type"/>
</dbReference>
<keyword evidence="8 9" id="KW-0472">Membrane</keyword>
<keyword evidence="7" id="KW-0625">Polysaccharide transport</keyword>
<evidence type="ECO:0000256" key="6">
    <source>
        <dbReference type="ARBA" id="ARBA00022989"/>
    </source>
</evidence>
<feature type="transmembrane region" description="Helical" evidence="9">
    <location>
        <begin position="41"/>
        <end position="63"/>
    </location>
</feature>
<keyword evidence="7" id="KW-0762">Sugar transport</keyword>
<comment type="similarity">
    <text evidence="2 9">Belongs to the ABC-2 integral membrane protein family.</text>
</comment>
<evidence type="ECO:0000256" key="3">
    <source>
        <dbReference type="ARBA" id="ARBA00022448"/>
    </source>
</evidence>
<sequence>MQDFPISPCEMLASLWRNRSLVRALVKREVFARYRGSVIGLAWSFLNPLLMLSVYTFVFSGVFSSRWASAEDSKLDFAIILFVGLIVHGLFAECINRAPALVVSNVNYVKKVIFPLEILPWVSLGAALFHMAVSLIVLLLAQVAINQVLPWTAVFFPLVLLPLVLGIMGLTWFFSALGVYLRDLGQVTAIFTTIMLFMSAVFFPISALPERYHIWLHLNPLAVIIQEARKVLVMGQLPDFSLLAAILGLGALFAWAGFAWFQRTRRGFADVL</sequence>
<feature type="domain" description="ABC transmembrane type-2" evidence="10">
    <location>
        <begin position="39"/>
        <end position="264"/>
    </location>
</feature>
<evidence type="ECO:0000313" key="11">
    <source>
        <dbReference type="EMBL" id="QXH51540.1"/>
    </source>
</evidence>
<evidence type="ECO:0000313" key="12">
    <source>
        <dbReference type="Proteomes" id="UP001046350"/>
    </source>
</evidence>
<evidence type="ECO:0000259" key="10">
    <source>
        <dbReference type="PROSITE" id="PS51012"/>
    </source>
</evidence>
<reference evidence="11" key="1">
    <citation type="journal article" date="2021" name="Microorganisms">
        <title>The Ever-Expanding Pseudomonas Genus: Description of 43 New Species and Partition of the Pseudomonas putida Group.</title>
        <authorList>
            <person name="Girard L."/>
            <person name="Lood C."/>
            <person name="Hofte M."/>
            <person name="Vandamme P."/>
            <person name="Rokni-Zadeh H."/>
            <person name="van Noort V."/>
            <person name="Lavigne R."/>
            <person name="De Mot R."/>
        </authorList>
    </citation>
    <scope>NUCLEOTIDE SEQUENCE</scope>
    <source>
        <strain evidence="11">COW40</strain>
    </source>
</reference>
<feature type="transmembrane region" description="Helical" evidence="9">
    <location>
        <begin position="187"/>
        <end position="208"/>
    </location>
</feature>
<evidence type="ECO:0000256" key="1">
    <source>
        <dbReference type="ARBA" id="ARBA00004651"/>
    </source>
</evidence>
<protein>
    <recommendedName>
        <fullName evidence="9">Transport permease protein</fullName>
    </recommendedName>
</protein>
<dbReference type="InterPro" id="IPR013525">
    <property type="entry name" value="ABC2_TM"/>
</dbReference>
<evidence type="ECO:0000256" key="5">
    <source>
        <dbReference type="ARBA" id="ARBA00022692"/>
    </source>
</evidence>
<accession>A0ABX8N6S5</accession>
<comment type="subcellular location">
    <subcellularLocation>
        <location evidence="9">Cell inner membrane</location>
        <topology evidence="9">Multi-pass membrane protein</topology>
    </subcellularLocation>
    <subcellularLocation>
        <location evidence="1">Cell membrane</location>
        <topology evidence="1">Multi-pass membrane protein</topology>
    </subcellularLocation>
</comment>
<dbReference type="PROSITE" id="PS51012">
    <property type="entry name" value="ABC_TM2"/>
    <property type="match status" value="1"/>
</dbReference>
<feature type="transmembrane region" description="Helical" evidence="9">
    <location>
        <begin position="153"/>
        <end position="181"/>
    </location>
</feature>
<dbReference type="Proteomes" id="UP001046350">
    <property type="component" value="Chromosome"/>
</dbReference>
<evidence type="ECO:0000256" key="9">
    <source>
        <dbReference type="RuleBase" id="RU361157"/>
    </source>
</evidence>
<keyword evidence="6 9" id="KW-1133">Transmembrane helix</keyword>
<keyword evidence="4 9" id="KW-1003">Cell membrane</keyword>
<dbReference type="RefSeq" id="WP_217841056.1">
    <property type="nucleotide sequence ID" value="NZ_CP077076.1"/>
</dbReference>
<evidence type="ECO:0000256" key="8">
    <source>
        <dbReference type="ARBA" id="ARBA00023136"/>
    </source>
</evidence>
<keyword evidence="5 9" id="KW-0812">Transmembrane</keyword>
<keyword evidence="12" id="KW-1185">Reference proteome</keyword>
<keyword evidence="3 9" id="KW-0813">Transport</keyword>
<organism evidence="11 12">
    <name type="scientific">Pseudomonas fakonensis</name>
    <dbReference type="NCBI Taxonomy" id="2842355"/>
    <lineage>
        <taxon>Bacteria</taxon>
        <taxon>Pseudomonadati</taxon>
        <taxon>Pseudomonadota</taxon>
        <taxon>Gammaproteobacteria</taxon>
        <taxon>Pseudomonadales</taxon>
        <taxon>Pseudomonadaceae</taxon>
        <taxon>Pseudomonas</taxon>
    </lineage>
</organism>
<name>A0ABX8N6S5_9PSED</name>
<feature type="transmembrane region" description="Helical" evidence="9">
    <location>
        <begin position="240"/>
        <end position="261"/>
    </location>
</feature>
<dbReference type="PANTHER" id="PTHR30413">
    <property type="entry name" value="INNER MEMBRANE TRANSPORT PERMEASE"/>
    <property type="match status" value="1"/>
</dbReference>
<evidence type="ECO:0000256" key="7">
    <source>
        <dbReference type="ARBA" id="ARBA00023047"/>
    </source>
</evidence>
<gene>
    <name evidence="11" type="ORF">KSS94_27010</name>
</gene>
<evidence type="ECO:0000256" key="2">
    <source>
        <dbReference type="ARBA" id="ARBA00007783"/>
    </source>
</evidence>
<feature type="transmembrane region" description="Helical" evidence="9">
    <location>
        <begin position="75"/>
        <end position="98"/>
    </location>
</feature>
<dbReference type="PANTHER" id="PTHR30413:SF10">
    <property type="entry name" value="CAPSULE POLYSACCHARIDE EXPORT INNER-MEMBRANE PROTEIN CTRC"/>
    <property type="match status" value="1"/>
</dbReference>
<dbReference type="Pfam" id="PF01061">
    <property type="entry name" value="ABC2_membrane"/>
    <property type="match status" value="1"/>
</dbReference>